<accession>F9WIP0</accession>
<evidence type="ECO:0000313" key="3">
    <source>
        <dbReference type="EMBL" id="CCC90769.1"/>
    </source>
</evidence>
<organism evidence="6 7">
    <name type="scientific">Trypanosoma congolense (strain IL3000)</name>
    <dbReference type="NCBI Taxonomy" id="1068625"/>
    <lineage>
        <taxon>Eukaryota</taxon>
        <taxon>Discoba</taxon>
        <taxon>Euglenozoa</taxon>
        <taxon>Kinetoplastea</taxon>
        <taxon>Metakinetoplastina</taxon>
        <taxon>Trypanosomatida</taxon>
        <taxon>Trypanosomatidae</taxon>
        <taxon>Trypanosoma</taxon>
        <taxon>Nannomonas</taxon>
    </lineage>
</organism>
<dbReference type="EMBL" id="CAEQ01002620">
    <property type="protein sequence ID" value="CCD17188.1"/>
    <property type="molecule type" value="Genomic_DNA"/>
</dbReference>
<evidence type="ECO:0000313" key="5">
    <source>
        <dbReference type="EMBL" id="CCD15197.1"/>
    </source>
</evidence>
<feature type="chain" id="PRO_5010833326" evidence="2">
    <location>
        <begin position="30"/>
        <end position="149"/>
    </location>
</feature>
<keyword evidence="2" id="KW-0732">Signal</keyword>
<reference evidence="6 7" key="2">
    <citation type="journal article" date="2012" name="Proc. Natl. Acad. Sci. U.S.A.">
        <title>Antigenic diversity is generated by distinct evolutionary mechanisms in African trypanosome species.</title>
        <authorList>
            <person name="Jackson A.P."/>
            <person name="Berry A."/>
            <person name="Aslett M."/>
            <person name="Allison H.C."/>
            <person name="Burton P."/>
            <person name="Vavrova-Anderson J."/>
            <person name="Brown R."/>
            <person name="Browne H."/>
            <person name="Corton N."/>
            <person name="Hauser H."/>
            <person name="Gamble J."/>
            <person name="Gilderthorp R."/>
            <person name="Marcello L."/>
            <person name="McQuillan J."/>
            <person name="Otto T.D."/>
            <person name="Quail M.A."/>
            <person name="Sanders M.J."/>
            <person name="van Tonder A."/>
            <person name="Ginger M.L."/>
            <person name="Field M.C."/>
            <person name="Barry J.D."/>
            <person name="Hertz-Fowler C."/>
            <person name="Berriman M."/>
        </authorList>
    </citation>
    <scope>NUCLEOTIDE SEQUENCE [LARGE SCALE GENOMIC DNA]</scope>
    <source>
        <strain evidence="6 7">IL3000</strain>
    </source>
</reference>
<evidence type="ECO:0000313" key="7">
    <source>
        <dbReference type="Proteomes" id="UP000000702"/>
    </source>
</evidence>
<feature type="region of interest" description="Disordered" evidence="1">
    <location>
        <begin position="130"/>
        <end position="149"/>
    </location>
</feature>
<evidence type="ECO:0000313" key="6">
    <source>
        <dbReference type="EMBL" id="CCD17188.1"/>
    </source>
</evidence>
<feature type="signal peptide" evidence="2">
    <location>
        <begin position="1"/>
        <end position="29"/>
    </location>
</feature>
<protein>
    <submittedName>
        <fullName evidence="6">Uncharacterized protein</fullName>
    </submittedName>
</protein>
<keyword evidence="7" id="KW-1185">Reference proteome</keyword>
<dbReference type="AlphaFoldDB" id="F9WIP0"/>
<dbReference type="EMBL" id="HE575318">
    <property type="protein sequence ID" value="CCC90769.1"/>
    <property type="molecule type" value="Genomic_DNA"/>
</dbReference>
<evidence type="ECO:0000313" key="4">
    <source>
        <dbReference type="EMBL" id="CCD14767.1"/>
    </source>
</evidence>
<dbReference type="Proteomes" id="UP000000702">
    <property type="component" value="Unassembled WGS sequence"/>
</dbReference>
<evidence type="ECO:0000256" key="2">
    <source>
        <dbReference type="SAM" id="SignalP"/>
    </source>
</evidence>
<gene>
    <name evidence="6" type="ORF">TCIL3000_0_02300</name>
    <name evidence="4" type="ORF">TCIL3000_0_53550</name>
    <name evidence="5" type="ORF">TCIL3000_0_57420</name>
    <name evidence="3" type="ORF">TCIL3000_5_5340</name>
</gene>
<proteinExistence type="predicted"/>
<dbReference type="EMBL" id="CAEQ01001820">
    <property type="protein sequence ID" value="CCD15197.1"/>
    <property type="molecule type" value="Genomic_DNA"/>
</dbReference>
<evidence type="ECO:0000256" key="1">
    <source>
        <dbReference type="SAM" id="MobiDB-lite"/>
    </source>
</evidence>
<name>F9WIP0_TRYCI</name>
<reference evidence="7" key="1">
    <citation type="submission" date="2011-07" db="EMBL/GenBank/DDBJ databases">
        <title>Divergent evolution of antigenic variation in African trypanosomes.</title>
        <authorList>
            <person name="Jackson A.P."/>
            <person name="Berry A."/>
            <person name="Allison H.C."/>
            <person name="Burton P."/>
            <person name="Anderson J."/>
            <person name="Aslett M."/>
            <person name="Brown R."/>
            <person name="Corton N."/>
            <person name="Harris D."/>
            <person name="Hauser H."/>
            <person name="Gamble J."/>
            <person name="Gilderthorp R."/>
            <person name="McQuillan J."/>
            <person name="Quail M.A."/>
            <person name="Sanders M."/>
            <person name="Van Tonder A."/>
            <person name="Ginger M.L."/>
            <person name="Donelson J.E."/>
            <person name="Field M.C."/>
            <person name="Barry J.D."/>
            <person name="Berriman M."/>
            <person name="Hertz-Fowler C."/>
        </authorList>
    </citation>
    <scope>NUCLEOTIDE SEQUENCE [LARGE SCALE GENOMIC DNA]</scope>
    <source>
        <strain evidence="7">IL3000</strain>
    </source>
</reference>
<dbReference type="EMBL" id="CAEQ01001642">
    <property type="protein sequence ID" value="CCD14767.1"/>
    <property type="molecule type" value="Genomic_DNA"/>
</dbReference>
<sequence>MKRLSWSGMKAVVLFLCVLWVLMVLGTLAHNGKNGFQVLFEVLKHAERVLNKTGRERYPLKKPPYRKPGGFVTVPNGMASVTRNNNGQPHTVLLCFYYNVGKYGSFAESLGGHSWFSLHTWGSEPWRKTPVPFSKPAPTPAAAAGRLTP</sequence>